<dbReference type="PANTHER" id="PTHR30213:SF0">
    <property type="entry name" value="UPF0761 MEMBRANE PROTEIN YIHY"/>
    <property type="match status" value="1"/>
</dbReference>
<evidence type="ECO:0000256" key="2">
    <source>
        <dbReference type="ARBA" id="ARBA00022475"/>
    </source>
</evidence>
<organism evidence="8 9">
    <name type="scientific">Mycolicibacterium obuense</name>
    <dbReference type="NCBI Taxonomy" id="1807"/>
    <lineage>
        <taxon>Bacteria</taxon>
        <taxon>Bacillati</taxon>
        <taxon>Actinomycetota</taxon>
        <taxon>Actinomycetes</taxon>
        <taxon>Mycobacteriales</taxon>
        <taxon>Mycobacteriaceae</taxon>
        <taxon>Mycolicibacterium</taxon>
    </lineage>
</organism>
<dbReference type="NCBIfam" id="TIGR00765">
    <property type="entry name" value="yihY_not_rbn"/>
    <property type="match status" value="1"/>
</dbReference>
<dbReference type="InterPro" id="IPR017039">
    <property type="entry name" value="Virul_fac_BrkB"/>
</dbReference>
<name>A0A0J6VQZ2_9MYCO</name>
<feature type="transmembrane region" description="Helical" evidence="7">
    <location>
        <begin position="285"/>
        <end position="307"/>
    </location>
</feature>
<feature type="transmembrane region" description="Helical" evidence="7">
    <location>
        <begin position="69"/>
        <end position="91"/>
    </location>
</feature>
<feature type="region of interest" description="Disordered" evidence="6">
    <location>
        <begin position="326"/>
        <end position="364"/>
    </location>
</feature>
<feature type="transmembrane region" description="Helical" evidence="7">
    <location>
        <begin position="215"/>
        <end position="238"/>
    </location>
</feature>
<feature type="compositionally biased region" description="Acidic residues" evidence="6">
    <location>
        <begin position="1"/>
        <end position="12"/>
    </location>
</feature>
<accession>A0A0J6VQZ2</accession>
<evidence type="ECO:0000313" key="9">
    <source>
        <dbReference type="Proteomes" id="UP000036313"/>
    </source>
</evidence>
<dbReference type="Pfam" id="PF03631">
    <property type="entry name" value="Virul_fac_BrkB"/>
    <property type="match status" value="1"/>
</dbReference>
<proteinExistence type="predicted"/>
<feature type="compositionally biased region" description="Basic and acidic residues" evidence="6">
    <location>
        <begin position="13"/>
        <end position="39"/>
    </location>
</feature>
<comment type="subcellular location">
    <subcellularLocation>
        <location evidence="1">Cell membrane</location>
        <topology evidence="1">Multi-pass membrane protein</topology>
    </subcellularLocation>
</comment>
<evidence type="ECO:0000256" key="6">
    <source>
        <dbReference type="SAM" id="MobiDB-lite"/>
    </source>
</evidence>
<feature type="transmembrane region" description="Helical" evidence="7">
    <location>
        <begin position="250"/>
        <end position="273"/>
    </location>
</feature>
<dbReference type="PIRSF" id="PIRSF035875">
    <property type="entry name" value="RNase_BN"/>
    <property type="match status" value="1"/>
</dbReference>
<dbReference type="PANTHER" id="PTHR30213">
    <property type="entry name" value="INNER MEMBRANE PROTEIN YHJD"/>
    <property type="match status" value="1"/>
</dbReference>
<evidence type="ECO:0000313" key="8">
    <source>
        <dbReference type="EMBL" id="KMO71898.1"/>
    </source>
</evidence>
<dbReference type="GO" id="GO:0005886">
    <property type="term" value="C:plasma membrane"/>
    <property type="evidence" value="ECO:0007669"/>
    <property type="project" value="UniProtKB-SubCell"/>
</dbReference>
<dbReference type="PATRIC" id="fig|1807.14.peg.4212"/>
<dbReference type="Proteomes" id="UP000036313">
    <property type="component" value="Unassembled WGS sequence"/>
</dbReference>
<feature type="region of interest" description="Disordered" evidence="6">
    <location>
        <begin position="1"/>
        <end position="39"/>
    </location>
</feature>
<evidence type="ECO:0000256" key="4">
    <source>
        <dbReference type="ARBA" id="ARBA00022989"/>
    </source>
</evidence>
<evidence type="ECO:0000256" key="7">
    <source>
        <dbReference type="SAM" id="Phobius"/>
    </source>
</evidence>
<dbReference type="EMBL" id="JYNU01000036">
    <property type="protein sequence ID" value="KMO71898.1"/>
    <property type="molecule type" value="Genomic_DNA"/>
</dbReference>
<evidence type="ECO:0000256" key="1">
    <source>
        <dbReference type="ARBA" id="ARBA00004651"/>
    </source>
</evidence>
<feature type="compositionally biased region" description="Basic and acidic residues" evidence="6">
    <location>
        <begin position="326"/>
        <end position="352"/>
    </location>
</feature>
<evidence type="ECO:0000256" key="3">
    <source>
        <dbReference type="ARBA" id="ARBA00022692"/>
    </source>
</evidence>
<keyword evidence="5 7" id="KW-0472">Membrane</keyword>
<reference evidence="8 9" key="1">
    <citation type="journal article" date="2015" name="Genome Biol. Evol.">
        <title>Characterization of Three Mycobacterium spp. with Potential Use in Bioremediation by Genome Sequencing and Comparative Genomics.</title>
        <authorList>
            <person name="Das S."/>
            <person name="Pettersson B.M."/>
            <person name="Behra P.R."/>
            <person name="Ramesh M."/>
            <person name="Dasgupta S."/>
            <person name="Bhattacharya A."/>
            <person name="Kirsebom L.A."/>
        </authorList>
    </citation>
    <scope>NUCLEOTIDE SEQUENCE [LARGE SCALE GENOMIC DNA]</scope>
    <source>
        <strain evidence="8 9">DSM 44075</strain>
    </source>
</reference>
<dbReference type="AlphaFoldDB" id="A0A0J6VQZ2"/>
<keyword evidence="3 7" id="KW-0812">Transmembrane</keyword>
<feature type="compositionally biased region" description="Basic residues" evidence="6">
    <location>
        <begin position="353"/>
        <end position="364"/>
    </location>
</feature>
<feature type="transmembrane region" description="Helical" evidence="7">
    <location>
        <begin position="129"/>
        <end position="153"/>
    </location>
</feature>
<keyword evidence="2" id="KW-1003">Cell membrane</keyword>
<evidence type="ECO:0000256" key="5">
    <source>
        <dbReference type="ARBA" id="ARBA00023136"/>
    </source>
</evidence>
<feature type="transmembrane region" description="Helical" evidence="7">
    <location>
        <begin position="174"/>
        <end position="195"/>
    </location>
</feature>
<keyword evidence="4 7" id="KW-1133">Transmembrane helix</keyword>
<comment type="caution">
    <text evidence="8">The sequence shown here is derived from an EMBL/GenBank/DDBJ whole genome shotgun (WGS) entry which is preliminary data.</text>
</comment>
<protein>
    <submittedName>
        <fullName evidence="8">Uncharacterized protein</fullName>
    </submittedName>
</protein>
<sequence length="364" mass="39341">MAETTPQDEDDRTGDNARTQDKERHAPDPDDARKPDSPDDLTKASWLFVLRKTAREFSADQCTDLAAALTYYAVLSLFPALLVMVSLLGVFGQGQRTVDALLEAAGGVVPASALDLLRQPIEQAVNSPSAGVTLLIGILGALWSASGYVGAFGRAVNRIYEIDEGRPAWKLRPLQLVLTLAALISAALVAIMLAVSGPVAAAVGNAIGLGAVAQTVWAVVKWPAILILVALAVAILYYATPNVQQPKFRWLSIGSAIAILVWVTASIGFGFYVSNFSSYNKTYGSLAGVIVFLLWLWLTNLALLFGAELDAELERGRQLQAGIPAERELQLPPKDTRVVDKNQKAEEKDIQRGRHLRRTKGKRE</sequence>
<dbReference type="RefSeq" id="WP_048424543.1">
    <property type="nucleotide sequence ID" value="NZ_JYNU01000036.1"/>
</dbReference>
<gene>
    <name evidence="8" type="ORF">MOBUDSM44075_04184</name>
</gene>